<sequence length="524" mass="59749">MVREIEESGRLQPNMNSANISLLLKPGKDPAFPTSYRPISLINVDLKIICKALAKRLEKVTPFLIHPDQTGFIKGRQSSTNSRRLLNLIDFSYSRNIETSILSLDAEKAFDRVNWKFLFATLHKFGFGNFFINWLQTLYSSPIARVRTNDQISASFCLQRGTRQGCPLSPSLFAIFIEPLAAAIRQTTGIKGIKCNKIEHKISLYADDVLLFLQNSQSSLSHSIELINSFSKVSDYSINWLKSTVLPINFSFVNLLNTQLESGNITYLGINVSPKLADLTKLNYIPLLKKVEDDLARWKSLPISLMGRVATIKMMVLPRINYLFSMIPNKPPADWFRSLDSSITKFLWQDKPPRISLKTLQKSKDRGGLDLPNFYYYFLANRLQYIPRWLQDNPLDESCSHSISNGETSHPAEKTLFGRLYPRSCSFGPYLKVMTIGVGRNVDRPVNQELFLLAQLSLHHDRPVQCPHHCRCNTNLLIQLISIRKYFINPRGKLTAVVAQNNNNNYVVKELLYITMAVGRKDLQ</sequence>
<dbReference type="CDD" id="cd01650">
    <property type="entry name" value="RT_nLTR_like"/>
    <property type="match status" value="1"/>
</dbReference>
<reference evidence="2" key="2">
    <citation type="submission" date="2025-08" db="UniProtKB">
        <authorList>
            <consortium name="Ensembl"/>
        </authorList>
    </citation>
    <scope>IDENTIFICATION</scope>
</reference>
<dbReference type="GeneTree" id="ENSGT00940000163630"/>
<dbReference type="Pfam" id="PF00078">
    <property type="entry name" value="RVT_1"/>
    <property type="match status" value="1"/>
</dbReference>
<dbReference type="InterPro" id="IPR043502">
    <property type="entry name" value="DNA/RNA_pol_sf"/>
</dbReference>
<dbReference type="AlphaFoldDB" id="A0A8C6LYU0"/>
<dbReference type="Proteomes" id="UP000694548">
    <property type="component" value="Chromosome sgr19"/>
</dbReference>
<dbReference type="PANTHER" id="PTHR31635">
    <property type="entry name" value="REVERSE TRANSCRIPTASE DOMAIN-CONTAINING PROTEIN-RELATED"/>
    <property type="match status" value="1"/>
</dbReference>
<protein>
    <recommendedName>
        <fullName evidence="1">Reverse transcriptase domain-containing protein</fullName>
    </recommendedName>
</protein>
<dbReference type="InterPro" id="IPR000477">
    <property type="entry name" value="RT_dom"/>
</dbReference>
<dbReference type="PANTHER" id="PTHR31635:SF196">
    <property type="entry name" value="REVERSE TRANSCRIPTASE DOMAIN-CONTAINING PROTEIN-RELATED"/>
    <property type="match status" value="1"/>
</dbReference>
<evidence type="ECO:0000313" key="3">
    <source>
        <dbReference type="Proteomes" id="UP000694548"/>
    </source>
</evidence>
<dbReference type="Ensembl" id="ENSNFUT00015027412.1">
    <property type="protein sequence ID" value="ENSNFUP00015026229.1"/>
    <property type="gene ID" value="ENSNFUG00015012721.1"/>
</dbReference>
<name>A0A8C6LYU0_NOTFU</name>
<accession>A0A8C6LYU0</accession>
<proteinExistence type="predicted"/>
<reference evidence="2" key="3">
    <citation type="submission" date="2025-09" db="UniProtKB">
        <authorList>
            <consortium name="Ensembl"/>
        </authorList>
    </citation>
    <scope>IDENTIFICATION</scope>
</reference>
<evidence type="ECO:0000259" key="1">
    <source>
        <dbReference type="PROSITE" id="PS50878"/>
    </source>
</evidence>
<feature type="domain" description="Reverse transcriptase" evidence="1">
    <location>
        <begin position="4"/>
        <end position="272"/>
    </location>
</feature>
<dbReference type="PROSITE" id="PS50878">
    <property type="entry name" value="RT_POL"/>
    <property type="match status" value="1"/>
</dbReference>
<evidence type="ECO:0000313" key="2">
    <source>
        <dbReference type="Ensembl" id="ENSNFUP00015026229.1"/>
    </source>
</evidence>
<keyword evidence="3" id="KW-1185">Reference proteome</keyword>
<dbReference type="SUPFAM" id="SSF56672">
    <property type="entry name" value="DNA/RNA polymerases"/>
    <property type="match status" value="1"/>
</dbReference>
<organism evidence="2 3">
    <name type="scientific">Nothobranchius furzeri</name>
    <name type="common">Turquoise killifish</name>
    <dbReference type="NCBI Taxonomy" id="105023"/>
    <lineage>
        <taxon>Eukaryota</taxon>
        <taxon>Metazoa</taxon>
        <taxon>Chordata</taxon>
        <taxon>Craniata</taxon>
        <taxon>Vertebrata</taxon>
        <taxon>Euteleostomi</taxon>
        <taxon>Actinopterygii</taxon>
        <taxon>Neopterygii</taxon>
        <taxon>Teleostei</taxon>
        <taxon>Neoteleostei</taxon>
        <taxon>Acanthomorphata</taxon>
        <taxon>Ovalentaria</taxon>
        <taxon>Atherinomorphae</taxon>
        <taxon>Cyprinodontiformes</taxon>
        <taxon>Nothobranchiidae</taxon>
        <taxon>Nothobranchius</taxon>
    </lineage>
</organism>
<reference evidence="2" key="1">
    <citation type="submission" date="2014-08" db="EMBL/GenBank/DDBJ databases">
        <authorList>
            <person name="Senf B."/>
            <person name="Petzold A."/>
            <person name="Downie B.R."/>
            <person name="Koch P."/>
            <person name="Platzer M."/>
        </authorList>
    </citation>
    <scope>NUCLEOTIDE SEQUENCE [LARGE SCALE GENOMIC DNA]</scope>
    <source>
        <strain evidence="2">GRZ</strain>
    </source>
</reference>